<reference evidence="3 4" key="1">
    <citation type="submission" date="2019-03" db="EMBL/GenBank/DDBJ databases">
        <title>Genomics of glacier-inhabiting Cryobacterium strains.</title>
        <authorList>
            <person name="Liu Q."/>
            <person name="Xin Y.-H."/>
        </authorList>
    </citation>
    <scope>NUCLEOTIDE SEQUENCE [LARGE SCALE GENOMIC DNA]</scope>
    <source>
        <strain evidence="3 4">Sr36</strain>
    </source>
</reference>
<evidence type="ECO:0000256" key="2">
    <source>
        <dbReference type="SAM" id="Phobius"/>
    </source>
</evidence>
<gene>
    <name evidence="3" type="ORF">E3T47_11535</name>
</gene>
<dbReference type="AlphaFoldDB" id="A0A4R9AMA4"/>
<sequence length="231" mass="24230">MHATAPPTRRTWPWIVSTAILIGALIIAGAVYFGSQAGTVTPTPEPTTPRASSTPSPSTAPVDTEPTGCLGGETRDAAMVLAAQQAAPHTSTGAVEYAAAFVRWLHQYPYPSSDDADTVATSALAADIPTKDLRKFFANNPNVSGGLVPDTTEYYLSTIPGVWHIESASNDEVVATIGTGLVQQGAMSPTLKGSITVTVRWENGEWKFAKSEGTRTTEDLFSIGAPFTSGC</sequence>
<proteinExistence type="predicted"/>
<evidence type="ECO:0000313" key="3">
    <source>
        <dbReference type="EMBL" id="TFD64140.1"/>
    </source>
</evidence>
<feature type="transmembrane region" description="Helical" evidence="2">
    <location>
        <begin position="12"/>
        <end position="33"/>
    </location>
</feature>
<keyword evidence="4" id="KW-1185">Reference proteome</keyword>
<comment type="caution">
    <text evidence="3">The sequence shown here is derived from an EMBL/GenBank/DDBJ whole genome shotgun (WGS) entry which is preliminary data.</text>
</comment>
<name>A0A4R9AMA4_9MICO</name>
<dbReference type="RefSeq" id="WP_134551477.1">
    <property type="nucleotide sequence ID" value="NZ_SOHK01000017.1"/>
</dbReference>
<evidence type="ECO:0000256" key="1">
    <source>
        <dbReference type="SAM" id="MobiDB-lite"/>
    </source>
</evidence>
<feature type="region of interest" description="Disordered" evidence="1">
    <location>
        <begin position="41"/>
        <end position="66"/>
    </location>
</feature>
<accession>A0A4R9AMA4</accession>
<keyword evidence="2" id="KW-0472">Membrane</keyword>
<evidence type="ECO:0000313" key="4">
    <source>
        <dbReference type="Proteomes" id="UP000298154"/>
    </source>
</evidence>
<feature type="compositionally biased region" description="Low complexity" evidence="1">
    <location>
        <begin position="48"/>
        <end position="62"/>
    </location>
</feature>
<dbReference type="OrthoDB" id="5116452at2"/>
<keyword evidence="2" id="KW-1133">Transmembrane helix</keyword>
<dbReference type="Proteomes" id="UP000298154">
    <property type="component" value="Unassembled WGS sequence"/>
</dbReference>
<dbReference type="EMBL" id="SOHK01000017">
    <property type="protein sequence ID" value="TFD64140.1"/>
    <property type="molecule type" value="Genomic_DNA"/>
</dbReference>
<keyword evidence="2" id="KW-0812">Transmembrane</keyword>
<organism evidence="3 4">
    <name type="scientific">Cryobacterium ruanii</name>
    <dbReference type="NCBI Taxonomy" id="1259197"/>
    <lineage>
        <taxon>Bacteria</taxon>
        <taxon>Bacillati</taxon>
        <taxon>Actinomycetota</taxon>
        <taxon>Actinomycetes</taxon>
        <taxon>Micrococcales</taxon>
        <taxon>Microbacteriaceae</taxon>
        <taxon>Cryobacterium</taxon>
    </lineage>
</organism>
<protein>
    <submittedName>
        <fullName evidence="3">Uncharacterized protein</fullName>
    </submittedName>
</protein>